<keyword evidence="6" id="KW-1185">Reference proteome</keyword>
<dbReference type="PANTHER" id="PTHR10291">
    <property type="entry name" value="DEHYDRODOLICHYL DIPHOSPHATE SYNTHASE FAMILY MEMBER"/>
    <property type="match status" value="1"/>
</dbReference>
<dbReference type="CDD" id="cd00475">
    <property type="entry name" value="Cis_IPPS"/>
    <property type="match status" value="1"/>
</dbReference>
<dbReference type="Proteomes" id="UP000613740">
    <property type="component" value="Unassembled WGS sequence"/>
</dbReference>
<organism evidence="5 6">
    <name type="scientific">Chlamydomonas schloesseri</name>
    <dbReference type="NCBI Taxonomy" id="2026947"/>
    <lineage>
        <taxon>Eukaryota</taxon>
        <taxon>Viridiplantae</taxon>
        <taxon>Chlorophyta</taxon>
        <taxon>core chlorophytes</taxon>
        <taxon>Chlorophyceae</taxon>
        <taxon>CS clade</taxon>
        <taxon>Chlamydomonadales</taxon>
        <taxon>Chlamydomonadaceae</taxon>
        <taxon>Chlamydomonas</taxon>
    </lineage>
</organism>
<evidence type="ECO:0000256" key="3">
    <source>
        <dbReference type="RuleBase" id="RU363018"/>
    </source>
</evidence>
<feature type="region of interest" description="Disordered" evidence="4">
    <location>
        <begin position="233"/>
        <end position="275"/>
    </location>
</feature>
<feature type="compositionally biased region" description="Low complexity" evidence="4">
    <location>
        <begin position="253"/>
        <end position="266"/>
    </location>
</feature>
<dbReference type="EMBL" id="JAEHOD010000002">
    <property type="protein sequence ID" value="KAG2454276.1"/>
    <property type="molecule type" value="Genomic_DNA"/>
</dbReference>
<reference evidence="5" key="1">
    <citation type="journal article" date="2020" name="bioRxiv">
        <title>Comparative genomics of Chlamydomonas.</title>
        <authorList>
            <person name="Craig R.J."/>
            <person name="Hasan A.R."/>
            <person name="Ness R.W."/>
            <person name="Keightley P.D."/>
        </authorList>
    </citation>
    <scope>NUCLEOTIDE SEQUENCE</scope>
    <source>
        <strain evidence="5">CCAP 11/173</strain>
    </source>
</reference>
<proteinExistence type="inferred from homology"/>
<name>A0A835WX91_9CHLO</name>
<evidence type="ECO:0000256" key="1">
    <source>
        <dbReference type="ARBA" id="ARBA00005432"/>
    </source>
</evidence>
<dbReference type="SUPFAM" id="SSF64005">
    <property type="entry name" value="Undecaprenyl diphosphate synthase"/>
    <property type="match status" value="1"/>
</dbReference>
<dbReference type="GO" id="GO:0016094">
    <property type="term" value="P:polyprenol biosynthetic process"/>
    <property type="evidence" value="ECO:0007669"/>
    <property type="project" value="TreeGrafter"/>
</dbReference>
<dbReference type="GO" id="GO:0045547">
    <property type="term" value="F:ditrans,polycis-polyprenyl diphosphate synthase [(2E,6E)-farnesyl diphosphate specific] activity"/>
    <property type="evidence" value="ECO:0007669"/>
    <property type="project" value="TreeGrafter"/>
</dbReference>
<sequence length="275" mass="29477">MDGNHRWGTRHGGDWRRGHEEGVNALRRVVRFCREDGVRALTVYAFSCENWGRSAAEVGFLLGLLERTLGAELPELQKQGVRLTFAGDRAALPESLQRAMQRAEAATSSCGELVLCVALSYGGRQDIARAAQELCRRVAEGSLSPEQVTEQLLAAQLSTHAATSAAAGATGAAGGGGGGDPDLLIRTSGEQRLSNFLLWECAYTELYFTDTCWPDFDRPHWDAALQHYATRTRRFGRRGRQSDGPAASPPPASNASSGSSSAAAAPRPRPGKAPL</sequence>
<evidence type="ECO:0000313" key="5">
    <source>
        <dbReference type="EMBL" id="KAG2454276.1"/>
    </source>
</evidence>
<protein>
    <recommendedName>
        <fullName evidence="3">Alkyl transferase</fullName>
        <ecNumber evidence="3">2.5.1.-</ecNumber>
    </recommendedName>
</protein>
<dbReference type="InterPro" id="IPR036424">
    <property type="entry name" value="UPP_synth-like_sf"/>
</dbReference>
<dbReference type="AlphaFoldDB" id="A0A835WX91"/>
<dbReference type="GO" id="GO:0005783">
    <property type="term" value="C:endoplasmic reticulum"/>
    <property type="evidence" value="ECO:0007669"/>
    <property type="project" value="TreeGrafter"/>
</dbReference>
<dbReference type="OrthoDB" id="4173905at2759"/>
<dbReference type="EC" id="2.5.1.-" evidence="3"/>
<dbReference type="HAMAP" id="MF_01139">
    <property type="entry name" value="ISPT"/>
    <property type="match status" value="1"/>
</dbReference>
<evidence type="ECO:0000313" key="6">
    <source>
        <dbReference type="Proteomes" id="UP000613740"/>
    </source>
</evidence>
<dbReference type="InterPro" id="IPR018520">
    <property type="entry name" value="UPP_synth-like_CS"/>
</dbReference>
<dbReference type="Pfam" id="PF01255">
    <property type="entry name" value="Prenyltransf"/>
    <property type="match status" value="1"/>
</dbReference>
<dbReference type="NCBIfam" id="TIGR00055">
    <property type="entry name" value="uppS"/>
    <property type="match status" value="1"/>
</dbReference>
<dbReference type="Gene3D" id="3.40.1180.10">
    <property type="entry name" value="Decaprenyl diphosphate synthase-like"/>
    <property type="match status" value="1"/>
</dbReference>
<dbReference type="InterPro" id="IPR001441">
    <property type="entry name" value="UPP_synth-like"/>
</dbReference>
<keyword evidence="2 3" id="KW-0808">Transferase</keyword>
<evidence type="ECO:0000256" key="4">
    <source>
        <dbReference type="SAM" id="MobiDB-lite"/>
    </source>
</evidence>
<accession>A0A835WX91</accession>
<evidence type="ECO:0000256" key="2">
    <source>
        <dbReference type="ARBA" id="ARBA00022679"/>
    </source>
</evidence>
<gene>
    <name evidence="5" type="ORF">HYH02_001307</name>
</gene>
<dbReference type="PROSITE" id="PS01066">
    <property type="entry name" value="UPP_SYNTHASE"/>
    <property type="match status" value="1"/>
</dbReference>
<comment type="similarity">
    <text evidence="1 3">Belongs to the UPP synthase family.</text>
</comment>
<dbReference type="PANTHER" id="PTHR10291:SF43">
    <property type="entry name" value="DEHYDRODOLICHYL DIPHOSPHATE SYNTHASE COMPLEX SUBUNIT DHDDS"/>
    <property type="match status" value="1"/>
</dbReference>
<comment type="caution">
    <text evidence="5">The sequence shown here is derived from an EMBL/GenBank/DDBJ whole genome shotgun (WGS) entry which is preliminary data.</text>
</comment>